<protein>
    <recommendedName>
        <fullName evidence="1">ApaG domain-containing protein</fullName>
    </recommendedName>
</protein>
<dbReference type="InterPro" id="IPR007474">
    <property type="entry name" value="ApaG_domain"/>
</dbReference>
<dbReference type="EMBL" id="CM007382">
    <property type="protein sequence ID" value="ONK77279.1"/>
    <property type="molecule type" value="Genomic_DNA"/>
</dbReference>
<accession>A0A5P1FK14</accession>
<dbReference type="Gene3D" id="2.60.40.1470">
    <property type="entry name" value="ApaG domain"/>
    <property type="match status" value="1"/>
</dbReference>
<dbReference type="Pfam" id="PF09346">
    <property type="entry name" value="SMI1_KNR4"/>
    <property type="match status" value="1"/>
</dbReference>
<dbReference type="OMA" id="YVHDKDC"/>
<dbReference type="Pfam" id="PF04379">
    <property type="entry name" value="DUF525"/>
    <property type="match status" value="1"/>
</dbReference>
<dbReference type="InterPro" id="IPR018958">
    <property type="entry name" value="Knr4/Smi1-like_dom"/>
</dbReference>
<organism evidence="2 3">
    <name type="scientific">Asparagus officinalis</name>
    <name type="common">Garden asparagus</name>
    <dbReference type="NCBI Taxonomy" id="4686"/>
    <lineage>
        <taxon>Eukaryota</taxon>
        <taxon>Viridiplantae</taxon>
        <taxon>Streptophyta</taxon>
        <taxon>Embryophyta</taxon>
        <taxon>Tracheophyta</taxon>
        <taxon>Spermatophyta</taxon>
        <taxon>Magnoliopsida</taxon>
        <taxon>Liliopsida</taxon>
        <taxon>Asparagales</taxon>
        <taxon>Asparagaceae</taxon>
        <taxon>Asparagoideae</taxon>
        <taxon>Asparagus</taxon>
    </lineage>
</organism>
<dbReference type="AlphaFoldDB" id="A0A5P1FK14"/>
<dbReference type="PANTHER" id="PTHR47463">
    <property type="entry name" value="F-BOX PROTEIN SKIP16"/>
    <property type="match status" value="1"/>
</dbReference>
<dbReference type="Gramene" id="ONK77279">
    <property type="protein sequence ID" value="ONK77279"/>
    <property type="gene ID" value="A4U43_C02F4910"/>
</dbReference>
<dbReference type="GO" id="GO:0019005">
    <property type="term" value="C:SCF ubiquitin ligase complex"/>
    <property type="evidence" value="ECO:0007669"/>
    <property type="project" value="EnsemblPlants"/>
</dbReference>
<proteinExistence type="predicted"/>
<dbReference type="PANTHER" id="PTHR47463:SF2">
    <property type="entry name" value="F-BOX PROTEIN SKIP16"/>
    <property type="match status" value="1"/>
</dbReference>
<name>A0A5P1FK14_ASPOF</name>
<dbReference type="Proteomes" id="UP000243459">
    <property type="component" value="Chromosome 2"/>
</dbReference>
<dbReference type="SUPFAM" id="SSF81383">
    <property type="entry name" value="F-box domain"/>
    <property type="match status" value="1"/>
</dbReference>
<dbReference type="InterPro" id="IPR036767">
    <property type="entry name" value="ApaG_sf"/>
</dbReference>
<evidence type="ECO:0000313" key="2">
    <source>
        <dbReference type="EMBL" id="ONK77279.1"/>
    </source>
</evidence>
<keyword evidence="3" id="KW-1185">Reference proteome</keyword>
<evidence type="ECO:0000259" key="1">
    <source>
        <dbReference type="PROSITE" id="PS51087"/>
    </source>
</evidence>
<evidence type="ECO:0000313" key="3">
    <source>
        <dbReference type="Proteomes" id="UP000243459"/>
    </source>
</evidence>
<dbReference type="OrthoDB" id="2305498at2759"/>
<dbReference type="PROSITE" id="PS51087">
    <property type="entry name" value="APAG"/>
    <property type="match status" value="1"/>
</dbReference>
<dbReference type="InterPro" id="IPR036047">
    <property type="entry name" value="F-box-like_dom_sf"/>
</dbReference>
<feature type="domain" description="ApaG" evidence="1">
    <location>
        <begin position="306"/>
        <end position="447"/>
    </location>
</feature>
<gene>
    <name evidence="2" type="ORF">A4U43_C02F4910</name>
</gene>
<reference evidence="3" key="1">
    <citation type="journal article" date="2017" name="Nat. Commun.">
        <title>The asparagus genome sheds light on the origin and evolution of a young Y chromosome.</title>
        <authorList>
            <person name="Harkess A."/>
            <person name="Zhou J."/>
            <person name="Xu C."/>
            <person name="Bowers J.E."/>
            <person name="Van der Hulst R."/>
            <person name="Ayyampalayam S."/>
            <person name="Mercati F."/>
            <person name="Riccardi P."/>
            <person name="McKain M.R."/>
            <person name="Kakrana A."/>
            <person name="Tang H."/>
            <person name="Ray J."/>
            <person name="Groenendijk J."/>
            <person name="Arikit S."/>
            <person name="Mathioni S.M."/>
            <person name="Nakano M."/>
            <person name="Shan H."/>
            <person name="Telgmann-Rauber A."/>
            <person name="Kanno A."/>
            <person name="Yue Z."/>
            <person name="Chen H."/>
            <person name="Li W."/>
            <person name="Chen Y."/>
            <person name="Xu X."/>
            <person name="Zhang Y."/>
            <person name="Luo S."/>
            <person name="Chen H."/>
            <person name="Gao J."/>
            <person name="Mao Z."/>
            <person name="Pires J.C."/>
            <person name="Luo M."/>
            <person name="Kudrna D."/>
            <person name="Wing R.A."/>
            <person name="Meyers B.C."/>
            <person name="Yi K."/>
            <person name="Kong H."/>
            <person name="Lavrijsen P."/>
            <person name="Sunseri F."/>
            <person name="Falavigna A."/>
            <person name="Ye Y."/>
            <person name="Leebens-Mack J.H."/>
            <person name="Chen G."/>
        </authorList>
    </citation>
    <scope>NUCLEOTIDE SEQUENCE [LARGE SCALE GENOMIC DNA]</scope>
    <source>
        <strain evidence="3">cv. DH0086</strain>
    </source>
</reference>
<sequence length="447" mass="50038">MEVESMGLEGLGDLILETIISKLDPENAASIACASTKLKAAACDENLWRIFCARDFDLDSPLDPEGNPCPSFKVAYKVWIKSFGMYPLPIVKRVKQLWSAIKSWMAVNFPEANGTLRKGASEVEIRNAEESLGIRLPTATKVLYRFCDGQDTICHSTAEHKRLAPLGIIGGYEFYNHVVNVHLLPLSQIIEETKDVAMQIGFSVRSKYIIVAASYYYEKWFFLNSTNKQLYVGTRNLLSDGEMLPCVPQALLRQTSDVNNDMSQDALLLWLEEHCRRLQGGMIKTRMLHKMRTISLYPEAPPACSVAVTNGVQVRASAVFVPEMSDLNGGEEKYYYSYSVRLSLLPDGCILDGTYYSSCQLYSRHWIIRSKDVVVSDVSGEAVIGEYPLLLPNEEEFVYESCTPLPAAPGSVEGSFTFVPGRLRKPEGRQFDVKVAPFPLEEPGYIF</sequence>
<dbReference type="SUPFAM" id="SSF110069">
    <property type="entry name" value="ApaG-like"/>
    <property type="match status" value="1"/>
</dbReference>